<dbReference type="GO" id="GO:0030598">
    <property type="term" value="F:rRNA N-glycosylase activity"/>
    <property type="evidence" value="ECO:0007669"/>
    <property type="project" value="UniProtKB-EC"/>
</dbReference>
<name>A0AAV8G4H8_9POAL</name>
<evidence type="ECO:0000256" key="1">
    <source>
        <dbReference type="ARBA" id="ARBA00000237"/>
    </source>
</evidence>
<dbReference type="PANTHER" id="PTHR33453:SF9">
    <property type="entry name" value="ALBUMIN B-32"/>
    <property type="match status" value="1"/>
</dbReference>
<comment type="caution">
    <text evidence="10">The sequence shown here is derived from an EMBL/GenBank/DDBJ whole genome shotgun (WGS) entry which is preliminary data.</text>
</comment>
<dbReference type="InterPro" id="IPR001574">
    <property type="entry name" value="Ribosome_inactivat_prot"/>
</dbReference>
<evidence type="ECO:0000256" key="5">
    <source>
        <dbReference type="ARBA" id="ARBA00022801"/>
    </source>
</evidence>
<comment type="catalytic activity">
    <reaction evidence="1 8">
        <text>Endohydrolysis of the N-glycosidic bond at one specific adenosine on the 28S rRNA.</text>
        <dbReference type="EC" id="3.2.2.22"/>
    </reaction>
</comment>
<protein>
    <recommendedName>
        <fullName evidence="3 8">rRNA N-glycosylase</fullName>
        <ecNumber evidence="3 8">3.2.2.22</ecNumber>
    </recommendedName>
</protein>
<dbReference type="InterPro" id="IPR016138">
    <property type="entry name" value="Ribosome_inactivat_prot_sub1"/>
</dbReference>
<comment type="similarity">
    <text evidence="2">Belongs to the ribosome-inactivating protein family. Type 1 RIP subfamily.</text>
</comment>
<dbReference type="Proteomes" id="UP001140206">
    <property type="component" value="Chromosome 2"/>
</dbReference>
<proteinExistence type="inferred from homology"/>
<dbReference type="Pfam" id="PF00161">
    <property type="entry name" value="RIP"/>
    <property type="match status" value="1"/>
</dbReference>
<keyword evidence="6 8" id="KW-0611">Plant defense</keyword>
<dbReference type="PRINTS" id="PR00396">
    <property type="entry name" value="SHIGARICIN"/>
</dbReference>
<keyword evidence="11" id="KW-1185">Reference proteome</keyword>
<reference evidence="10" key="1">
    <citation type="submission" date="2022-08" db="EMBL/GenBank/DDBJ databases">
        <authorList>
            <person name="Marques A."/>
        </authorList>
    </citation>
    <scope>NUCLEOTIDE SEQUENCE</scope>
    <source>
        <strain evidence="10">RhyPub2mFocal</strain>
        <tissue evidence="10">Leaves</tissue>
    </source>
</reference>
<feature type="chain" id="PRO_5043328277" description="rRNA N-glycosylase" evidence="9">
    <location>
        <begin position="28"/>
        <end position="244"/>
    </location>
</feature>
<sequence length="244" mass="27081">MAPKNVLATLLMATVAMLMHSSVMVSGQPDFIETFNVTRQAGSYNTFITNIRQRVANPNNFSGCVPMLPPEQSARNRYFHIVLVAGTSSITVRIRTSDLYLVGFQAANQWYEYTPINNNPRQIDNAILLNFTGGYVNDGSLPRALVGRAPLAEAITTLAVYNPNNRDNNQQMLIRLILMFPEAFRFRAVADLVYGPMHDSITQQATIGPNITELIHDWGLPSGERSLWLCGDLTCLRASMSSVI</sequence>
<keyword evidence="5 8" id="KW-0378">Hydrolase</keyword>
<dbReference type="InterPro" id="IPR036041">
    <property type="entry name" value="Ribosome-inact_prot_sf"/>
</dbReference>
<evidence type="ECO:0000256" key="7">
    <source>
        <dbReference type="ARBA" id="ARBA00023193"/>
    </source>
</evidence>
<feature type="signal peptide" evidence="9">
    <location>
        <begin position="1"/>
        <end position="27"/>
    </location>
</feature>
<dbReference type="EC" id="3.2.2.22" evidence="3 8"/>
<dbReference type="GO" id="GO:0006952">
    <property type="term" value="P:defense response"/>
    <property type="evidence" value="ECO:0007669"/>
    <property type="project" value="UniProtKB-KW"/>
</dbReference>
<evidence type="ECO:0000256" key="8">
    <source>
        <dbReference type="RuleBase" id="RU004915"/>
    </source>
</evidence>
<evidence type="ECO:0000313" key="11">
    <source>
        <dbReference type="Proteomes" id="UP001140206"/>
    </source>
</evidence>
<evidence type="ECO:0000256" key="6">
    <source>
        <dbReference type="ARBA" id="ARBA00022821"/>
    </source>
</evidence>
<evidence type="ECO:0000256" key="4">
    <source>
        <dbReference type="ARBA" id="ARBA00022656"/>
    </source>
</evidence>
<dbReference type="GO" id="GO:0090729">
    <property type="term" value="F:toxin activity"/>
    <property type="evidence" value="ECO:0007669"/>
    <property type="project" value="UniProtKB-KW"/>
</dbReference>
<evidence type="ECO:0000256" key="3">
    <source>
        <dbReference type="ARBA" id="ARBA00012001"/>
    </source>
</evidence>
<gene>
    <name evidence="10" type="ORF">LUZ62_049254</name>
</gene>
<organism evidence="10 11">
    <name type="scientific">Rhynchospora pubera</name>
    <dbReference type="NCBI Taxonomy" id="906938"/>
    <lineage>
        <taxon>Eukaryota</taxon>
        <taxon>Viridiplantae</taxon>
        <taxon>Streptophyta</taxon>
        <taxon>Embryophyta</taxon>
        <taxon>Tracheophyta</taxon>
        <taxon>Spermatophyta</taxon>
        <taxon>Magnoliopsida</taxon>
        <taxon>Liliopsida</taxon>
        <taxon>Poales</taxon>
        <taxon>Cyperaceae</taxon>
        <taxon>Cyperoideae</taxon>
        <taxon>Rhynchosporeae</taxon>
        <taxon>Rhynchospora</taxon>
    </lineage>
</organism>
<evidence type="ECO:0000256" key="9">
    <source>
        <dbReference type="SAM" id="SignalP"/>
    </source>
</evidence>
<evidence type="ECO:0000256" key="2">
    <source>
        <dbReference type="ARBA" id="ARBA00008544"/>
    </source>
</evidence>
<dbReference type="AlphaFoldDB" id="A0AAV8G4H8"/>
<dbReference type="Gene3D" id="3.40.420.10">
    <property type="entry name" value="Ricin (A subunit), domain 1"/>
    <property type="match status" value="1"/>
</dbReference>
<dbReference type="InterPro" id="IPR017989">
    <property type="entry name" value="Ribosome_inactivat_1/2"/>
</dbReference>
<dbReference type="SUPFAM" id="SSF56371">
    <property type="entry name" value="Ribosome inactivating proteins (RIP)"/>
    <property type="match status" value="1"/>
</dbReference>
<evidence type="ECO:0000313" key="10">
    <source>
        <dbReference type="EMBL" id="KAJ4798008.1"/>
    </source>
</evidence>
<keyword evidence="7 8" id="KW-0652">Protein synthesis inhibitor</keyword>
<accession>A0AAV8G4H8</accession>
<dbReference type="EMBL" id="JAMFTS010000002">
    <property type="protein sequence ID" value="KAJ4798008.1"/>
    <property type="molecule type" value="Genomic_DNA"/>
</dbReference>
<keyword evidence="4 8" id="KW-0800">Toxin</keyword>
<dbReference type="GO" id="GO:0017148">
    <property type="term" value="P:negative regulation of translation"/>
    <property type="evidence" value="ECO:0007669"/>
    <property type="project" value="UniProtKB-KW"/>
</dbReference>
<dbReference type="PANTHER" id="PTHR33453">
    <property type="match status" value="1"/>
</dbReference>
<keyword evidence="9" id="KW-0732">Signal</keyword>